<dbReference type="KEGG" id="mfi:DSM1535_0408"/>
<gene>
    <name evidence="1" type="ORF">DSM1535_0408</name>
</gene>
<dbReference type="AlphaFoldDB" id="A0A090JTL2"/>
<dbReference type="EMBL" id="LN515531">
    <property type="protein sequence ID" value="CEA12771.1"/>
    <property type="molecule type" value="Genomic_DNA"/>
</dbReference>
<name>A0A090JTL2_METFO</name>
<accession>A0A090JTL2</accession>
<dbReference type="RefSeq" id="WP_048072072.1">
    <property type="nucleotide sequence ID" value="NZ_CALCVY010000076.1"/>
</dbReference>
<protein>
    <submittedName>
        <fullName evidence="1">Uncharacterized protein</fullName>
    </submittedName>
</protein>
<dbReference type="PATRIC" id="fig|2162.9.peg.426"/>
<proteinExistence type="predicted"/>
<sequence>MTKIGTFFEESEVKTYEVEEGPMTYRKGINPNNGLPNEQVTFEKQVDEENFLVQGTGERSMKLAEAGGIATHFNPYDPEVNGSLPKANAAVGAYPKRYVGAAKLTSRELQLPLAPDNVEIKAGDKLEIKDPKTGLDKSAATTNVVTSFDNIPANTGGYVTVDCDGPIRVKAAG</sequence>
<organism evidence="1">
    <name type="scientific">Methanobacterium formicicum</name>
    <dbReference type="NCBI Taxonomy" id="2162"/>
    <lineage>
        <taxon>Archaea</taxon>
        <taxon>Methanobacteriati</taxon>
        <taxon>Methanobacteriota</taxon>
        <taxon>Methanomada group</taxon>
        <taxon>Methanobacteria</taxon>
        <taxon>Methanobacteriales</taxon>
        <taxon>Methanobacteriaceae</taxon>
        <taxon>Methanobacterium</taxon>
    </lineage>
</organism>
<reference evidence="1" key="1">
    <citation type="submission" date="2014-08" db="EMBL/GenBank/DDBJ databases">
        <authorList>
            <person name="Wibberg D."/>
        </authorList>
    </citation>
    <scope>NUCLEOTIDE SEQUENCE</scope>
</reference>
<evidence type="ECO:0000313" key="1">
    <source>
        <dbReference type="EMBL" id="CEA12771.1"/>
    </source>
</evidence>